<accession>A0A916JKQ8</accession>
<dbReference type="Proteomes" id="UP000683507">
    <property type="component" value="Chromosome"/>
</dbReference>
<gene>
    <name evidence="1" type="ORF">CRYO30217_00059</name>
</gene>
<reference evidence="1" key="1">
    <citation type="submission" date="2021-04" db="EMBL/GenBank/DDBJ databases">
        <authorList>
            <person name="Rodrigo-Torres L."/>
            <person name="Arahal R. D."/>
            <person name="Lucena T."/>
        </authorList>
    </citation>
    <scope>NUCLEOTIDE SEQUENCE</scope>
    <source>
        <strain evidence="1">AS29M-1</strain>
    </source>
</reference>
<organism evidence="1 2">
    <name type="scientific">Parvicella tangerina</name>
    <dbReference type="NCBI Taxonomy" id="2829795"/>
    <lineage>
        <taxon>Bacteria</taxon>
        <taxon>Pseudomonadati</taxon>
        <taxon>Bacteroidota</taxon>
        <taxon>Flavobacteriia</taxon>
        <taxon>Flavobacteriales</taxon>
        <taxon>Parvicellaceae</taxon>
        <taxon>Parvicella</taxon>
    </lineage>
</organism>
<dbReference type="RefSeq" id="WP_258540304.1">
    <property type="nucleotide sequence ID" value="NZ_OU015584.1"/>
</dbReference>
<sequence>MKALITILLGVVITLTSYSQMGEIWPVDSRQDFDVDAEFNITNEYEKKVVCQFFMFINDNEFIHVTDNVTSLYKITARDLSVPGEPVYTVISEAGNTYMYLFNKEKKEILAYSTKGFAISFLCLTPYNTYVFPDIDE</sequence>
<name>A0A916JKQ8_9FLAO</name>
<dbReference type="EMBL" id="OU015584">
    <property type="protein sequence ID" value="CAG5076310.1"/>
    <property type="molecule type" value="Genomic_DNA"/>
</dbReference>
<proteinExistence type="predicted"/>
<protein>
    <submittedName>
        <fullName evidence="1">Uncharacterized protein</fullName>
    </submittedName>
</protein>
<dbReference type="KEGG" id="ptan:CRYO30217_00059"/>
<evidence type="ECO:0000313" key="1">
    <source>
        <dbReference type="EMBL" id="CAG5076310.1"/>
    </source>
</evidence>
<dbReference type="AlphaFoldDB" id="A0A916JKQ8"/>
<evidence type="ECO:0000313" key="2">
    <source>
        <dbReference type="Proteomes" id="UP000683507"/>
    </source>
</evidence>
<keyword evidence="2" id="KW-1185">Reference proteome</keyword>